<evidence type="ECO:0000313" key="2">
    <source>
        <dbReference type="EMBL" id="PXF42199.1"/>
    </source>
</evidence>
<dbReference type="InterPro" id="IPR002575">
    <property type="entry name" value="Aminoglycoside_PTrfase"/>
</dbReference>
<organism evidence="2 3">
    <name type="scientific">Gracilariopsis chorda</name>
    <dbReference type="NCBI Taxonomy" id="448386"/>
    <lineage>
        <taxon>Eukaryota</taxon>
        <taxon>Rhodophyta</taxon>
        <taxon>Florideophyceae</taxon>
        <taxon>Rhodymeniophycidae</taxon>
        <taxon>Gracilariales</taxon>
        <taxon>Gracilariaceae</taxon>
        <taxon>Gracilariopsis</taxon>
    </lineage>
</organism>
<proteinExistence type="predicted"/>
<dbReference type="Pfam" id="PF01636">
    <property type="entry name" value="APH"/>
    <property type="match status" value="1"/>
</dbReference>
<name>A0A2V3IJG6_9FLOR</name>
<dbReference type="SUPFAM" id="SSF56112">
    <property type="entry name" value="Protein kinase-like (PK-like)"/>
    <property type="match status" value="1"/>
</dbReference>
<gene>
    <name evidence="2" type="ORF">BWQ96_08067</name>
</gene>
<evidence type="ECO:0000259" key="1">
    <source>
        <dbReference type="Pfam" id="PF01636"/>
    </source>
</evidence>
<accession>A0A2V3IJG6</accession>
<dbReference type="AlphaFoldDB" id="A0A2V3IJG6"/>
<protein>
    <recommendedName>
        <fullName evidence="1">Aminoglycoside phosphotransferase domain-containing protein</fullName>
    </recommendedName>
</protein>
<dbReference type="Proteomes" id="UP000247409">
    <property type="component" value="Unassembled WGS sequence"/>
</dbReference>
<dbReference type="Gene3D" id="3.90.1200.10">
    <property type="match status" value="1"/>
</dbReference>
<evidence type="ECO:0000313" key="3">
    <source>
        <dbReference type="Proteomes" id="UP000247409"/>
    </source>
</evidence>
<comment type="caution">
    <text evidence="2">The sequence shown here is derived from an EMBL/GenBank/DDBJ whole genome shotgun (WGS) entry which is preliminary data.</text>
</comment>
<reference evidence="2 3" key="1">
    <citation type="journal article" date="2018" name="Mol. Biol. Evol.">
        <title>Analysis of the draft genome of the red seaweed Gracilariopsis chorda provides insights into genome size evolution in Rhodophyta.</title>
        <authorList>
            <person name="Lee J."/>
            <person name="Yang E.C."/>
            <person name="Graf L."/>
            <person name="Yang J.H."/>
            <person name="Qiu H."/>
            <person name="Zel Zion U."/>
            <person name="Chan C.X."/>
            <person name="Stephens T.G."/>
            <person name="Weber A.P.M."/>
            <person name="Boo G.H."/>
            <person name="Boo S.M."/>
            <person name="Kim K.M."/>
            <person name="Shin Y."/>
            <person name="Jung M."/>
            <person name="Lee S.J."/>
            <person name="Yim H.S."/>
            <person name="Lee J.H."/>
            <person name="Bhattacharya D."/>
            <person name="Yoon H.S."/>
        </authorList>
    </citation>
    <scope>NUCLEOTIDE SEQUENCE [LARGE SCALE GENOMIC DNA]</scope>
    <source>
        <strain evidence="2 3">SKKU-2015</strain>
        <tissue evidence="2">Whole body</tissue>
    </source>
</reference>
<sequence>MLIENYGIPMKDEECSTGKHPKLVRKVLDEWGGMQEASIEVIDDLKKAGVPVVSGPEIKNRLVTIMSDPSWYDAQLKQLKRRVMKAREEYTKLFIDYADDVWHKVSQFKVPLTLVHGDLNPANTVLRSDGGLTFFDFEANCIRYALVEGFIFFGNAEDSNMQLLRSCGFT</sequence>
<dbReference type="OrthoDB" id="10531667at2759"/>
<dbReference type="InterPro" id="IPR011009">
    <property type="entry name" value="Kinase-like_dom_sf"/>
</dbReference>
<keyword evidence="3" id="KW-1185">Reference proteome</keyword>
<feature type="domain" description="Aminoglycoside phosphotransferase" evidence="1">
    <location>
        <begin position="72"/>
        <end position="142"/>
    </location>
</feature>
<dbReference type="EMBL" id="NBIV01000173">
    <property type="protein sequence ID" value="PXF42199.1"/>
    <property type="molecule type" value="Genomic_DNA"/>
</dbReference>